<keyword evidence="2" id="KW-0862">Zinc</keyword>
<dbReference type="GO" id="GO:0046872">
    <property type="term" value="F:metal ion binding"/>
    <property type="evidence" value="ECO:0007669"/>
    <property type="project" value="UniProtKB-KW"/>
</dbReference>
<dbReference type="PANTHER" id="PTHR46771">
    <property type="entry name" value="DETERIN"/>
    <property type="match status" value="1"/>
</dbReference>
<keyword evidence="1" id="KW-0479">Metal-binding</keyword>
<dbReference type="InterPro" id="IPR051190">
    <property type="entry name" value="Baculoviral_IAP"/>
</dbReference>
<dbReference type="InterPro" id="IPR001370">
    <property type="entry name" value="BIR_rpt"/>
</dbReference>
<accession>A0A4P9YJG0</accession>
<dbReference type="Gene3D" id="1.10.1170.10">
    <property type="entry name" value="Inhibitor Of Apoptosis Protein (2mihbC-IAP-1), Chain A"/>
    <property type="match status" value="1"/>
</dbReference>
<sequence>MPARAVLFLRSEREKSFYSLPFSWPHNEGFKANPELVILSECLHFSWQSNIFIMSGTEKVRTQLNVFIVMLCFRLGMKVTTLGAATSKRAQTVQSSTFMMKTWSKYHGTKAKTKLMAEAGFYYAPSDTVKDCVACYACGLELDHWEKNDDPWEEHRQRRHDCPHIVHSNNIQEDIDEGVASIANTVAETLTILEPIQSLPIEDESMQSKPSVSKKKKPVAKRTGRNVKTSKAKAVKSETQKEIIEKAKETDDEITPEKTNGDVVSDVSIEIPASSTSESTRKTRKKKNEIVEELPPKRRRVKVSMY</sequence>
<gene>
    <name evidence="4" type="ORF">ROZALSC1DRAFT_22036</name>
</gene>
<dbReference type="EMBL" id="ML005172">
    <property type="protein sequence ID" value="RKP19726.1"/>
    <property type="molecule type" value="Genomic_DNA"/>
</dbReference>
<feature type="compositionally biased region" description="Basic and acidic residues" evidence="3">
    <location>
        <begin position="235"/>
        <end position="260"/>
    </location>
</feature>
<evidence type="ECO:0000313" key="5">
    <source>
        <dbReference type="Proteomes" id="UP000281549"/>
    </source>
</evidence>
<name>A0A4P9YJG0_ROZAC</name>
<feature type="compositionally biased region" description="Basic residues" evidence="3">
    <location>
        <begin position="297"/>
        <end position="306"/>
    </location>
</feature>
<feature type="region of interest" description="Disordered" evidence="3">
    <location>
        <begin position="201"/>
        <end position="306"/>
    </location>
</feature>
<organism evidence="4 5">
    <name type="scientific">Rozella allomycis (strain CSF55)</name>
    <dbReference type="NCBI Taxonomy" id="988480"/>
    <lineage>
        <taxon>Eukaryota</taxon>
        <taxon>Fungi</taxon>
        <taxon>Fungi incertae sedis</taxon>
        <taxon>Cryptomycota</taxon>
        <taxon>Cryptomycota incertae sedis</taxon>
        <taxon>Rozella</taxon>
    </lineage>
</organism>
<dbReference type="SMART" id="SM00238">
    <property type="entry name" value="BIR"/>
    <property type="match status" value="1"/>
</dbReference>
<evidence type="ECO:0000256" key="3">
    <source>
        <dbReference type="SAM" id="MobiDB-lite"/>
    </source>
</evidence>
<evidence type="ECO:0000256" key="1">
    <source>
        <dbReference type="ARBA" id="ARBA00022723"/>
    </source>
</evidence>
<dbReference type="PROSITE" id="PS50143">
    <property type="entry name" value="BIR_REPEAT_2"/>
    <property type="match status" value="1"/>
</dbReference>
<evidence type="ECO:0000313" key="4">
    <source>
        <dbReference type="EMBL" id="RKP19726.1"/>
    </source>
</evidence>
<dbReference type="PANTHER" id="PTHR46771:SF5">
    <property type="entry name" value="DETERIN"/>
    <property type="match status" value="1"/>
</dbReference>
<dbReference type="CDD" id="cd00022">
    <property type="entry name" value="BIR"/>
    <property type="match status" value="1"/>
</dbReference>
<dbReference type="Pfam" id="PF00653">
    <property type="entry name" value="BIR"/>
    <property type="match status" value="1"/>
</dbReference>
<dbReference type="Proteomes" id="UP000281549">
    <property type="component" value="Unassembled WGS sequence"/>
</dbReference>
<reference evidence="5" key="1">
    <citation type="journal article" date="2018" name="Nat. Microbiol.">
        <title>Leveraging single-cell genomics to expand the fungal tree of life.</title>
        <authorList>
            <person name="Ahrendt S.R."/>
            <person name="Quandt C.A."/>
            <person name="Ciobanu D."/>
            <person name="Clum A."/>
            <person name="Salamov A."/>
            <person name="Andreopoulos B."/>
            <person name="Cheng J.F."/>
            <person name="Woyke T."/>
            <person name="Pelin A."/>
            <person name="Henrissat B."/>
            <person name="Reynolds N.K."/>
            <person name="Benny G.L."/>
            <person name="Smith M.E."/>
            <person name="James T.Y."/>
            <person name="Grigoriev I.V."/>
        </authorList>
    </citation>
    <scope>NUCLEOTIDE SEQUENCE [LARGE SCALE GENOMIC DNA]</scope>
    <source>
        <strain evidence="5">CSF55</strain>
    </source>
</reference>
<protein>
    <submittedName>
        <fullName evidence="4">Inhibitor of apoptosis repeat-containing protein</fullName>
    </submittedName>
</protein>
<dbReference type="AlphaFoldDB" id="A0A4P9YJG0"/>
<feature type="compositionally biased region" description="Basic residues" evidence="3">
    <location>
        <begin position="212"/>
        <end position="234"/>
    </location>
</feature>
<proteinExistence type="predicted"/>
<dbReference type="SUPFAM" id="SSF57924">
    <property type="entry name" value="Inhibitor of apoptosis (IAP) repeat"/>
    <property type="match status" value="1"/>
</dbReference>
<evidence type="ECO:0000256" key="2">
    <source>
        <dbReference type="ARBA" id="ARBA00022833"/>
    </source>
</evidence>